<comment type="caution">
    <text evidence="2">The sequence shown here is derived from an EMBL/GenBank/DDBJ whole genome shotgun (WGS) entry which is preliminary data.</text>
</comment>
<protein>
    <recommendedName>
        <fullName evidence="1">Peptidase C39 domain-containing protein</fullName>
    </recommendedName>
</protein>
<dbReference type="GO" id="GO:0008233">
    <property type="term" value="F:peptidase activity"/>
    <property type="evidence" value="ECO:0007669"/>
    <property type="project" value="InterPro"/>
</dbReference>
<dbReference type="Proteomes" id="UP000483094">
    <property type="component" value="Unassembled WGS sequence"/>
</dbReference>
<dbReference type="AlphaFoldDB" id="A0A6G2D9N9"/>
<dbReference type="Gene3D" id="3.90.70.10">
    <property type="entry name" value="Cysteine proteinases"/>
    <property type="match status" value="1"/>
</dbReference>
<dbReference type="GO" id="GO:0006508">
    <property type="term" value="P:proteolysis"/>
    <property type="evidence" value="ECO:0007669"/>
    <property type="project" value="InterPro"/>
</dbReference>
<evidence type="ECO:0000259" key="1">
    <source>
        <dbReference type="Pfam" id="PF03412"/>
    </source>
</evidence>
<evidence type="ECO:0000313" key="3">
    <source>
        <dbReference type="Proteomes" id="UP000483094"/>
    </source>
</evidence>
<name>A0A6G2D9N9_STREE</name>
<dbReference type="GO" id="GO:0005524">
    <property type="term" value="F:ATP binding"/>
    <property type="evidence" value="ECO:0007669"/>
    <property type="project" value="InterPro"/>
</dbReference>
<evidence type="ECO:0000313" key="2">
    <source>
        <dbReference type="EMBL" id="MTV73264.1"/>
    </source>
</evidence>
<feature type="non-terminal residue" evidence="2">
    <location>
        <position position="45"/>
    </location>
</feature>
<gene>
    <name evidence="2" type="ORF">GM540_04480</name>
</gene>
<dbReference type="GO" id="GO:0016020">
    <property type="term" value="C:membrane"/>
    <property type="evidence" value="ECO:0007669"/>
    <property type="project" value="InterPro"/>
</dbReference>
<dbReference type="RefSeq" id="WP_265331147.1">
    <property type="nucleotide sequence ID" value="NZ_LJVS01000002.1"/>
</dbReference>
<reference evidence="2 3" key="1">
    <citation type="submission" date="2019-11" db="EMBL/GenBank/DDBJ databases">
        <title>Growth characteristics of pneumococcus vary with the chemical composition of the capsule and with environmental conditions.</title>
        <authorList>
            <person name="Tothpal A."/>
            <person name="Desobry K."/>
            <person name="Joshi S."/>
            <person name="Wyllie A.L."/>
            <person name="Weinberger D.M."/>
        </authorList>
    </citation>
    <scope>NUCLEOTIDE SEQUENCE [LARGE SCALE GENOMIC DNA]</scope>
    <source>
        <strain evidence="3">pnumococcus19F</strain>
    </source>
</reference>
<organism evidence="2 3">
    <name type="scientific">Streptococcus pneumoniae</name>
    <dbReference type="NCBI Taxonomy" id="1313"/>
    <lineage>
        <taxon>Bacteria</taxon>
        <taxon>Bacillati</taxon>
        <taxon>Bacillota</taxon>
        <taxon>Bacilli</taxon>
        <taxon>Lactobacillales</taxon>
        <taxon>Streptococcaceae</taxon>
        <taxon>Streptococcus</taxon>
    </lineage>
</organism>
<feature type="domain" description="Peptidase C39" evidence="1">
    <location>
        <begin position="7"/>
        <end position="44"/>
    </location>
</feature>
<dbReference type="EMBL" id="WNHQ01000295">
    <property type="protein sequence ID" value="MTV73264.1"/>
    <property type="molecule type" value="Genomic_DNA"/>
</dbReference>
<proteinExistence type="predicted"/>
<dbReference type="Pfam" id="PF03412">
    <property type="entry name" value="Peptidase_C39"/>
    <property type="match status" value="1"/>
</dbReference>
<dbReference type="InterPro" id="IPR005074">
    <property type="entry name" value="Peptidase_C39"/>
</dbReference>
<sequence length="45" mass="5251">MKFGKRHYRPQVDQMDCGVASLAMVFGYYGSYYFLAHLRELAKTT</sequence>
<accession>A0A6G2D9N9</accession>